<dbReference type="GO" id="GO:0030313">
    <property type="term" value="C:cell envelope"/>
    <property type="evidence" value="ECO:0007669"/>
    <property type="project" value="UniProtKB-SubCell"/>
</dbReference>
<evidence type="ECO:0000259" key="4">
    <source>
        <dbReference type="Pfam" id="PF25954"/>
    </source>
</evidence>
<comment type="subcellular location">
    <subcellularLocation>
        <location evidence="1">Cell envelope</location>
    </subcellularLocation>
</comment>
<dbReference type="InterPro" id="IPR050465">
    <property type="entry name" value="UPF0194_transport"/>
</dbReference>
<evidence type="ECO:0000256" key="2">
    <source>
        <dbReference type="ARBA" id="ARBA00023054"/>
    </source>
</evidence>
<dbReference type="Proteomes" id="UP000233398">
    <property type="component" value="Unassembled WGS sequence"/>
</dbReference>
<dbReference type="InterPro" id="IPR058792">
    <property type="entry name" value="Beta-barrel_RND_2"/>
</dbReference>
<proteinExistence type="predicted"/>
<feature type="domain" description="CusB-like beta-barrel" evidence="4">
    <location>
        <begin position="236"/>
        <end position="305"/>
    </location>
</feature>
<organism evidence="6 7">
    <name type="scientific">Rhodohalobacter barkolensis</name>
    <dbReference type="NCBI Taxonomy" id="2053187"/>
    <lineage>
        <taxon>Bacteria</taxon>
        <taxon>Pseudomonadati</taxon>
        <taxon>Balneolota</taxon>
        <taxon>Balneolia</taxon>
        <taxon>Balneolales</taxon>
        <taxon>Balneolaceae</taxon>
        <taxon>Rhodohalobacter</taxon>
    </lineage>
</organism>
<dbReference type="RefSeq" id="WP_101071755.1">
    <property type="nucleotide sequence ID" value="NZ_PISP01000001.1"/>
</dbReference>
<dbReference type="EMBL" id="PISP01000001">
    <property type="protein sequence ID" value="PKD44465.1"/>
    <property type="molecule type" value="Genomic_DNA"/>
</dbReference>
<evidence type="ECO:0000313" key="6">
    <source>
        <dbReference type="EMBL" id="PKD44465.1"/>
    </source>
</evidence>
<comment type="caution">
    <text evidence="6">The sequence shown here is derived from an EMBL/GenBank/DDBJ whole genome shotgun (WGS) entry which is preliminary data.</text>
</comment>
<dbReference type="InterPro" id="IPR058639">
    <property type="entry name" value="BSH_YknX-like"/>
</dbReference>
<dbReference type="AlphaFoldDB" id="A0A2N0VJU1"/>
<accession>A0A2N0VJU1</accession>
<evidence type="ECO:0000256" key="1">
    <source>
        <dbReference type="ARBA" id="ARBA00004196"/>
    </source>
</evidence>
<sequence>MRAIYSFLLLLMFLFSLLGCSKQEQVQVKKLNLVQGVYASGNVMPMDHYEITSKVSGIVDEILVSVGQEVEIGTPLVKLQNQPNESNLQIAKNQLELARKNAQPDSDILTQLSQQVENSRVVFKQDSIEYERFRQLHEDSIGTKQDLERAQLRYQTSLNNYQIAVSKLHESQERLQIELDNARNNYSAQESLTGDYTILSAINGRVYNIIPKEGELIAGNRPIMEIGAAKHFETELQVDETDIVMVKVGQPVYYELDAIEDTVLSGVISVIYPRINTIERTAKVIASIDPSGYPMYPGMALEANIEINKKDSVLVLPVMFVTEENEVILEDGSRKQVETGIRDLNYVEILSGLEEGDIILKPEP</sequence>
<gene>
    <name evidence="6" type="ORF">CWD77_03075</name>
</gene>
<evidence type="ECO:0000259" key="5">
    <source>
        <dbReference type="Pfam" id="PF25984"/>
    </source>
</evidence>
<protein>
    <submittedName>
        <fullName evidence="6">Uncharacterized protein</fullName>
    </submittedName>
</protein>
<dbReference type="Pfam" id="PF25984">
    <property type="entry name" value="BSH_YknX"/>
    <property type="match status" value="1"/>
</dbReference>
<dbReference type="Gene3D" id="2.40.50.100">
    <property type="match status" value="1"/>
</dbReference>
<evidence type="ECO:0000313" key="7">
    <source>
        <dbReference type="Proteomes" id="UP000233398"/>
    </source>
</evidence>
<reference evidence="6 7" key="1">
    <citation type="submission" date="2017-11" db="EMBL/GenBank/DDBJ databases">
        <title>Rhodohalobacter 15182 sp. nov., isolated from a salt lake.</title>
        <authorList>
            <person name="Han S."/>
        </authorList>
    </citation>
    <scope>NUCLEOTIDE SEQUENCE [LARGE SCALE GENOMIC DNA]</scope>
    <source>
        <strain evidence="6 7">15182</strain>
    </source>
</reference>
<dbReference type="OrthoDB" id="869610at2"/>
<dbReference type="Gene3D" id="2.40.30.170">
    <property type="match status" value="1"/>
</dbReference>
<name>A0A2N0VJU1_9BACT</name>
<dbReference type="SUPFAM" id="SSF111369">
    <property type="entry name" value="HlyD-like secretion proteins"/>
    <property type="match status" value="1"/>
</dbReference>
<dbReference type="PANTHER" id="PTHR32347">
    <property type="entry name" value="EFFLUX SYSTEM COMPONENT YKNX-RELATED"/>
    <property type="match status" value="1"/>
</dbReference>
<dbReference type="PROSITE" id="PS51257">
    <property type="entry name" value="PROKAR_LIPOPROTEIN"/>
    <property type="match status" value="1"/>
</dbReference>
<dbReference type="PANTHER" id="PTHR32347:SF14">
    <property type="entry name" value="EFFLUX SYSTEM COMPONENT YKNX-RELATED"/>
    <property type="match status" value="1"/>
</dbReference>
<feature type="domain" description="YknX-like barrel-sandwich hybrid" evidence="5">
    <location>
        <begin position="56"/>
        <end position="227"/>
    </location>
</feature>
<dbReference type="Pfam" id="PF25954">
    <property type="entry name" value="Beta-barrel_RND_2"/>
    <property type="match status" value="1"/>
</dbReference>
<dbReference type="Gene3D" id="6.20.50.140">
    <property type="match status" value="1"/>
</dbReference>
<evidence type="ECO:0000256" key="3">
    <source>
        <dbReference type="SAM" id="Coils"/>
    </source>
</evidence>
<keyword evidence="2 3" id="KW-0175">Coiled coil</keyword>
<feature type="coiled-coil region" evidence="3">
    <location>
        <begin position="165"/>
        <end position="192"/>
    </location>
</feature>
<keyword evidence="7" id="KW-1185">Reference proteome</keyword>